<dbReference type="AlphaFoldDB" id="A0AAN8JH10"/>
<evidence type="ECO:0000313" key="3">
    <source>
        <dbReference type="Proteomes" id="UP001347796"/>
    </source>
</evidence>
<organism evidence="2 3">
    <name type="scientific">Patella caerulea</name>
    <name type="common">Rayed Mediterranean limpet</name>
    <dbReference type="NCBI Taxonomy" id="87958"/>
    <lineage>
        <taxon>Eukaryota</taxon>
        <taxon>Metazoa</taxon>
        <taxon>Spiralia</taxon>
        <taxon>Lophotrochozoa</taxon>
        <taxon>Mollusca</taxon>
        <taxon>Gastropoda</taxon>
        <taxon>Patellogastropoda</taxon>
        <taxon>Patelloidea</taxon>
        <taxon>Patellidae</taxon>
        <taxon>Patella</taxon>
    </lineage>
</organism>
<keyword evidence="3" id="KW-1185">Reference proteome</keyword>
<feature type="signal peptide" evidence="1">
    <location>
        <begin position="1"/>
        <end position="24"/>
    </location>
</feature>
<feature type="chain" id="PRO_5042846520" evidence="1">
    <location>
        <begin position="25"/>
        <end position="112"/>
    </location>
</feature>
<keyword evidence="1" id="KW-0732">Signal</keyword>
<protein>
    <submittedName>
        <fullName evidence="2">Uncharacterized protein</fullName>
    </submittedName>
</protein>
<name>A0AAN8JH10_PATCE</name>
<proteinExistence type="predicted"/>
<reference evidence="2 3" key="1">
    <citation type="submission" date="2024-01" db="EMBL/GenBank/DDBJ databases">
        <title>The genome of the rayed Mediterranean limpet Patella caerulea (Linnaeus, 1758).</title>
        <authorList>
            <person name="Anh-Thu Weber A."/>
            <person name="Halstead-Nussloch G."/>
        </authorList>
    </citation>
    <scope>NUCLEOTIDE SEQUENCE [LARGE SCALE GENOMIC DNA]</scope>
    <source>
        <strain evidence="2">AATW-2023a</strain>
        <tissue evidence="2">Whole specimen</tissue>
    </source>
</reference>
<dbReference type="Proteomes" id="UP001347796">
    <property type="component" value="Unassembled WGS sequence"/>
</dbReference>
<evidence type="ECO:0000313" key="2">
    <source>
        <dbReference type="EMBL" id="KAK6175533.1"/>
    </source>
</evidence>
<gene>
    <name evidence="2" type="ORF">SNE40_013980</name>
</gene>
<evidence type="ECO:0000256" key="1">
    <source>
        <dbReference type="SAM" id="SignalP"/>
    </source>
</evidence>
<dbReference type="EMBL" id="JAZGQO010000010">
    <property type="protein sequence ID" value="KAK6175533.1"/>
    <property type="molecule type" value="Genomic_DNA"/>
</dbReference>
<sequence>MGSLSVFCIISVALISLDISPVFSDEEEMASCLFIDQWFSHARCEHPVEDLHCEMGLSLCKCGPNQVCSAKCVHNTETSGEVPCDYMCKSKAKITVEENNNERYNEGLQLGG</sequence>
<accession>A0AAN8JH10</accession>
<comment type="caution">
    <text evidence="2">The sequence shown here is derived from an EMBL/GenBank/DDBJ whole genome shotgun (WGS) entry which is preliminary data.</text>
</comment>